<gene>
    <name evidence="4" type="ORF">AB0C36_37255</name>
</gene>
<reference evidence="4 5" key="1">
    <citation type="submission" date="2024-06" db="EMBL/GenBank/DDBJ databases">
        <title>The Natural Products Discovery Center: Release of the First 8490 Sequenced Strains for Exploring Actinobacteria Biosynthetic Diversity.</title>
        <authorList>
            <person name="Kalkreuter E."/>
            <person name="Kautsar S.A."/>
            <person name="Yang D."/>
            <person name="Bader C.D."/>
            <person name="Teijaro C.N."/>
            <person name="Fluegel L."/>
            <person name="Davis C.M."/>
            <person name="Simpson J.R."/>
            <person name="Lauterbach L."/>
            <person name="Steele A.D."/>
            <person name="Gui C."/>
            <person name="Meng S."/>
            <person name="Li G."/>
            <person name="Viehrig K."/>
            <person name="Ye F."/>
            <person name="Su P."/>
            <person name="Kiefer A.F."/>
            <person name="Nichols A."/>
            <person name="Cepeda A.J."/>
            <person name="Yan W."/>
            <person name="Fan B."/>
            <person name="Jiang Y."/>
            <person name="Adhikari A."/>
            <person name="Zheng C.-J."/>
            <person name="Schuster L."/>
            <person name="Cowan T.M."/>
            <person name="Smanski M.J."/>
            <person name="Chevrette M.G."/>
            <person name="De Carvalho L.P.S."/>
            <person name="Shen B."/>
        </authorList>
    </citation>
    <scope>NUCLEOTIDE SEQUENCE [LARGE SCALE GENOMIC DNA]</scope>
    <source>
        <strain evidence="4 5">NPDC048946</strain>
    </source>
</reference>
<keyword evidence="2" id="KW-0812">Transmembrane</keyword>
<organism evidence="4 5">
    <name type="scientific">Streptodolium elevatio</name>
    <dbReference type="NCBI Taxonomy" id="3157996"/>
    <lineage>
        <taxon>Bacteria</taxon>
        <taxon>Bacillati</taxon>
        <taxon>Actinomycetota</taxon>
        <taxon>Actinomycetes</taxon>
        <taxon>Kitasatosporales</taxon>
        <taxon>Streptomycetaceae</taxon>
        <taxon>Streptodolium</taxon>
    </lineage>
</organism>
<keyword evidence="5" id="KW-1185">Reference proteome</keyword>
<name>A0ABV3DVF3_9ACTN</name>
<dbReference type="Pfam" id="PF13828">
    <property type="entry name" value="DUF4190"/>
    <property type="match status" value="1"/>
</dbReference>
<keyword evidence="2" id="KW-1133">Transmembrane helix</keyword>
<feature type="transmembrane region" description="Helical" evidence="2">
    <location>
        <begin position="84"/>
        <end position="112"/>
    </location>
</feature>
<feature type="compositionally biased region" description="Low complexity" evidence="1">
    <location>
        <begin position="1"/>
        <end position="11"/>
    </location>
</feature>
<evidence type="ECO:0000313" key="5">
    <source>
        <dbReference type="Proteomes" id="UP001551482"/>
    </source>
</evidence>
<proteinExistence type="predicted"/>
<feature type="region of interest" description="Disordered" evidence="1">
    <location>
        <begin position="1"/>
        <end position="32"/>
    </location>
</feature>
<keyword evidence="2" id="KW-0472">Membrane</keyword>
<evidence type="ECO:0000313" key="4">
    <source>
        <dbReference type="EMBL" id="MEU8139134.1"/>
    </source>
</evidence>
<dbReference type="Proteomes" id="UP001551482">
    <property type="component" value="Unassembled WGS sequence"/>
</dbReference>
<accession>A0ABV3DVF3</accession>
<evidence type="ECO:0000256" key="2">
    <source>
        <dbReference type="SAM" id="Phobius"/>
    </source>
</evidence>
<evidence type="ECO:0000259" key="3">
    <source>
        <dbReference type="Pfam" id="PF13828"/>
    </source>
</evidence>
<evidence type="ECO:0000256" key="1">
    <source>
        <dbReference type="SAM" id="MobiDB-lite"/>
    </source>
</evidence>
<feature type="domain" description="DUF4190" evidence="3">
    <location>
        <begin position="84"/>
        <end position="142"/>
    </location>
</feature>
<dbReference type="RefSeq" id="WP_358363023.1">
    <property type="nucleotide sequence ID" value="NZ_JBEZFP010000156.1"/>
</dbReference>
<comment type="caution">
    <text evidence="4">The sequence shown here is derived from an EMBL/GenBank/DDBJ whole genome shotgun (WGS) entry which is preliminary data.</text>
</comment>
<protein>
    <submittedName>
        <fullName evidence="4">DUF4190 domain-containing protein</fullName>
    </submittedName>
</protein>
<feature type="transmembrane region" description="Helical" evidence="2">
    <location>
        <begin position="124"/>
        <end position="150"/>
    </location>
</feature>
<dbReference type="InterPro" id="IPR025241">
    <property type="entry name" value="DUF4190"/>
</dbReference>
<sequence length="170" mass="17764">MSDGWGDAPQGPHGGPDDHQGPPPGAAGHDAYPGAYPGPYPGPYPDPGTHAGHYPPHYPGPYPPPFPHQQPVPYGYVSPGTNGLAIASLVLGIVWVYWITSVLAVVFGHIALAQINLTGQAGRGMAIAGLVLGYVWIALLVFVIVFAAAFADDWDGQMLAAFLGSFTLRI</sequence>
<dbReference type="EMBL" id="JBEZFP010000156">
    <property type="protein sequence ID" value="MEU8139134.1"/>
    <property type="molecule type" value="Genomic_DNA"/>
</dbReference>